<dbReference type="KEGG" id="ssck:SPSK_09354"/>
<dbReference type="AlphaFoldDB" id="A0A0F2M5W9"/>
<feature type="region of interest" description="Disordered" evidence="1">
    <location>
        <begin position="1"/>
        <end position="48"/>
    </location>
</feature>
<dbReference type="RefSeq" id="XP_016587769.1">
    <property type="nucleotide sequence ID" value="XM_016735928.1"/>
</dbReference>
<feature type="region of interest" description="Disordered" evidence="1">
    <location>
        <begin position="308"/>
        <end position="327"/>
    </location>
</feature>
<feature type="compositionally biased region" description="Acidic residues" evidence="1">
    <location>
        <begin position="312"/>
        <end position="327"/>
    </location>
</feature>
<accession>A0A0F2M5W9</accession>
<dbReference type="GeneID" id="27671205"/>
<gene>
    <name evidence="3" type="ORF">SPSK_09354</name>
</gene>
<dbReference type="EMBL" id="AXCR01000007">
    <property type="protein sequence ID" value="KJR85093.1"/>
    <property type="molecule type" value="Genomic_DNA"/>
</dbReference>
<reference evidence="3 4" key="2">
    <citation type="journal article" date="2015" name="Eukaryot. Cell">
        <title>Asexual propagation of a virulent clone complex in a human and feline outbreak of sporotrichosis.</title>
        <authorList>
            <person name="Teixeira Mde M."/>
            <person name="Rodrigues A.M."/>
            <person name="Tsui C.K."/>
            <person name="de Almeida L.G."/>
            <person name="Van Diepeningen A.D."/>
            <person name="van den Ende B.G."/>
            <person name="Fernandes G.F."/>
            <person name="Kano R."/>
            <person name="Hamelin R.C."/>
            <person name="Lopes-Bezerra L.M."/>
            <person name="Vasconcelos A.T."/>
            <person name="de Hoog S."/>
            <person name="de Camargo Z.P."/>
            <person name="Felipe M.S."/>
        </authorList>
    </citation>
    <scope>NUCLEOTIDE SEQUENCE [LARGE SCALE GENOMIC DNA]</scope>
    <source>
        <strain evidence="3 4">1099-18</strain>
    </source>
</reference>
<protein>
    <recommendedName>
        <fullName evidence="2">2EXR domain-containing protein</fullName>
    </recommendedName>
</protein>
<dbReference type="Pfam" id="PF20150">
    <property type="entry name" value="2EXR"/>
    <property type="match status" value="1"/>
</dbReference>
<proteinExistence type="predicted"/>
<dbReference type="Proteomes" id="UP000033710">
    <property type="component" value="Unassembled WGS sequence"/>
</dbReference>
<organism evidence="3 4">
    <name type="scientific">Sporothrix schenckii 1099-18</name>
    <dbReference type="NCBI Taxonomy" id="1397361"/>
    <lineage>
        <taxon>Eukaryota</taxon>
        <taxon>Fungi</taxon>
        <taxon>Dikarya</taxon>
        <taxon>Ascomycota</taxon>
        <taxon>Pezizomycotina</taxon>
        <taxon>Sordariomycetes</taxon>
        <taxon>Sordariomycetidae</taxon>
        <taxon>Ophiostomatales</taxon>
        <taxon>Ophiostomataceae</taxon>
        <taxon>Sporothrix</taxon>
    </lineage>
</organism>
<evidence type="ECO:0000313" key="4">
    <source>
        <dbReference type="Proteomes" id="UP000033710"/>
    </source>
</evidence>
<sequence length="412" mass="45750">MDGDNSDYDYDRSDSDDESEAEDEHRERLLRNSVASRPAPPRKLGDQKTDAPEFVKFVAGLHSDTVRFLSLMWSRAYDWPQEVVDMYDRDGGGGTKNALENMGTGQVGDILHGRRIVYNALQNIAEGLNLSAKLMSRAAPRHPGHGAANKSTDVDTGTSTTFHCFGKLPAELQRAIWDTACQPIPCGHYYDSIRPKNDDGSWRPLDVPEEADDTDDLGDVMTVPQYHLRHPSAHWLSDQGLWSACWASRAAMKRAYVHWDVVMAAPLPNDAGPDAIPGFTSLSSTDPRCFFKPSVEIVSVPIVKPGTAVGVDEGDEGDGGEGDDNDEGLSAFALQQLRDTALKHTSDGKFDSYHREVAHPMETYYRDVTARNRQWATVRRQILGAGRHMLEHGLRVDEEDLLMAIQEKARKC</sequence>
<dbReference type="OrthoDB" id="3473305at2759"/>
<dbReference type="InterPro" id="IPR045518">
    <property type="entry name" value="2EXR"/>
</dbReference>
<dbReference type="VEuPathDB" id="FungiDB:SPSK_09354"/>
<evidence type="ECO:0000259" key="2">
    <source>
        <dbReference type="Pfam" id="PF20150"/>
    </source>
</evidence>
<evidence type="ECO:0000256" key="1">
    <source>
        <dbReference type="SAM" id="MobiDB-lite"/>
    </source>
</evidence>
<feature type="compositionally biased region" description="Acidic residues" evidence="1">
    <location>
        <begin position="1"/>
        <end position="22"/>
    </location>
</feature>
<name>A0A0F2M5W9_SPOSC</name>
<comment type="caution">
    <text evidence="3">The sequence shown here is derived from an EMBL/GenBank/DDBJ whole genome shotgun (WGS) entry which is preliminary data.</text>
</comment>
<evidence type="ECO:0000313" key="3">
    <source>
        <dbReference type="EMBL" id="KJR85093.1"/>
    </source>
</evidence>
<feature type="domain" description="2EXR" evidence="2">
    <location>
        <begin position="162"/>
        <end position="253"/>
    </location>
</feature>
<reference evidence="3 4" key="1">
    <citation type="journal article" date="2014" name="BMC Genomics">
        <title>Comparative genomics of the major fungal agents of human and animal Sporotrichosis: Sporothrix schenckii and Sporothrix brasiliensis.</title>
        <authorList>
            <person name="Teixeira M.M."/>
            <person name="de Almeida L.G."/>
            <person name="Kubitschek-Barreira P."/>
            <person name="Alves F.L."/>
            <person name="Kioshima E.S."/>
            <person name="Abadio A.K."/>
            <person name="Fernandes L."/>
            <person name="Derengowski L.S."/>
            <person name="Ferreira K.S."/>
            <person name="Souza R.C."/>
            <person name="Ruiz J.C."/>
            <person name="de Andrade N.C."/>
            <person name="Paes H.C."/>
            <person name="Nicola A.M."/>
            <person name="Albuquerque P."/>
            <person name="Gerber A.L."/>
            <person name="Martins V.P."/>
            <person name="Peconick L.D."/>
            <person name="Neto A.V."/>
            <person name="Chaucanez C.B."/>
            <person name="Silva P.A."/>
            <person name="Cunha O.L."/>
            <person name="de Oliveira F.F."/>
            <person name="dos Santos T.C."/>
            <person name="Barros A.L."/>
            <person name="Soares M.A."/>
            <person name="de Oliveira L.M."/>
            <person name="Marini M.M."/>
            <person name="Villalobos-Duno H."/>
            <person name="Cunha M.M."/>
            <person name="de Hoog S."/>
            <person name="da Silveira J.F."/>
            <person name="Henrissat B."/>
            <person name="Nino-Vega G.A."/>
            <person name="Cisalpino P.S."/>
            <person name="Mora-Montes H.M."/>
            <person name="Almeida S.R."/>
            <person name="Stajich J.E."/>
            <person name="Lopes-Bezerra L.M."/>
            <person name="Vasconcelos A.T."/>
            <person name="Felipe M.S."/>
        </authorList>
    </citation>
    <scope>NUCLEOTIDE SEQUENCE [LARGE SCALE GENOMIC DNA]</scope>
    <source>
        <strain evidence="3 4">1099-18</strain>
    </source>
</reference>